<feature type="region of interest" description="Disordered" evidence="1">
    <location>
        <begin position="27"/>
        <end position="52"/>
    </location>
</feature>
<dbReference type="AlphaFoldDB" id="A0A075FL97"/>
<name>A0A075FL97_9EURY</name>
<dbReference type="Gene3D" id="1.10.3450.10">
    <property type="entry name" value="TTHA0068-like"/>
    <property type="match status" value="1"/>
</dbReference>
<organism evidence="2">
    <name type="scientific">uncultured marine group II/III euryarchaeote AD1000_21_F10</name>
    <dbReference type="NCBI Taxonomy" id="1457736"/>
    <lineage>
        <taxon>Archaea</taxon>
        <taxon>Methanobacteriati</taxon>
        <taxon>Methanobacteriota</taxon>
        <taxon>environmental samples</taxon>
    </lineage>
</organism>
<evidence type="ECO:0000313" key="2">
    <source>
        <dbReference type="EMBL" id="AIE92330.1"/>
    </source>
</evidence>
<proteinExistence type="predicted"/>
<dbReference type="SUPFAM" id="SSF140663">
    <property type="entry name" value="TTHA0068-like"/>
    <property type="match status" value="1"/>
</dbReference>
<sequence>MPDYPLASSETELNIGSKRHSLQEFPPYRYVPGLHPHPTNSPEGHSYGEEDEESGKWDSELWKDNPEYLFGIDLYNYHYYWEAHEAWEGLWIASVRNSSEHRFLQGLIKCGAALLKIRMAKYEIQDLIGARNLARSGIDLLSKVGTDQFMGLDIPTFLKFYQNFVNPIYDNKIPVIDRKTPRIKLMI</sequence>
<protein>
    <recommendedName>
        <fullName evidence="3">DUF309 domain-containing protein</fullName>
    </recommendedName>
</protein>
<dbReference type="EMBL" id="KF900362">
    <property type="protein sequence ID" value="AIE92330.1"/>
    <property type="molecule type" value="Genomic_DNA"/>
</dbReference>
<dbReference type="Pfam" id="PF03745">
    <property type="entry name" value="DUF309"/>
    <property type="match status" value="1"/>
</dbReference>
<dbReference type="InterPro" id="IPR023203">
    <property type="entry name" value="TTHA0068_sf"/>
</dbReference>
<evidence type="ECO:0000256" key="1">
    <source>
        <dbReference type="SAM" id="MobiDB-lite"/>
    </source>
</evidence>
<accession>A0A075FL97</accession>
<dbReference type="InterPro" id="IPR005500">
    <property type="entry name" value="DUF309"/>
</dbReference>
<evidence type="ECO:0008006" key="3">
    <source>
        <dbReference type="Google" id="ProtNLM"/>
    </source>
</evidence>
<reference evidence="2" key="1">
    <citation type="journal article" date="2014" name="Genome Biol. Evol.">
        <title>Pangenome evidence for extensive interdomain horizontal transfer affecting lineage core and shell genes in uncultured planktonic thaumarchaeota and euryarchaeota.</title>
        <authorList>
            <person name="Deschamps P."/>
            <person name="Zivanovic Y."/>
            <person name="Moreira D."/>
            <person name="Rodriguez-Valera F."/>
            <person name="Lopez-Garcia P."/>
        </authorList>
    </citation>
    <scope>NUCLEOTIDE SEQUENCE</scope>
</reference>